<dbReference type="GO" id="GO:0015288">
    <property type="term" value="F:porin activity"/>
    <property type="evidence" value="ECO:0007669"/>
    <property type="project" value="InterPro"/>
</dbReference>
<dbReference type="GeneID" id="70092212"/>
<dbReference type="PANTHER" id="PTHR37944:SF1">
    <property type="entry name" value="PORIN B"/>
    <property type="match status" value="1"/>
</dbReference>
<dbReference type="EMBL" id="CP059558">
    <property type="protein sequence ID" value="QUY37858.1"/>
    <property type="molecule type" value="Genomic_DNA"/>
</dbReference>
<gene>
    <name evidence="3" type="ORF">H2677_06790</name>
</gene>
<dbReference type="RefSeq" id="WP_212639446.1">
    <property type="nucleotide sequence ID" value="NZ_CP059558.1"/>
</dbReference>
<comment type="similarity">
    <text evidence="1 2">Belongs to the OprB family.</text>
</comment>
<evidence type="ECO:0000256" key="1">
    <source>
        <dbReference type="ARBA" id="ARBA00008769"/>
    </source>
</evidence>
<organism evidence="3 4">
    <name type="scientific">Acinetobacter junii</name>
    <dbReference type="NCBI Taxonomy" id="40215"/>
    <lineage>
        <taxon>Bacteria</taxon>
        <taxon>Pseudomonadati</taxon>
        <taxon>Pseudomonadota</taxon>
        <taxon>Gammaproteobacteria</taxon>
        <taxon>Moraxellales</taxon>
        <taxon>Moraxellaceae</taxon>
        <taxon>Acinetobacter</taxon>
    </lineage>
</organism>
<evidence type="ECO:0000313" key="4">
    <source>
        <dbReference type="Proteomes" id="UP000679388"/>
    </source>
</evidence>
<dbReference type="Proteomes" id="UP000679388">
    <property type="component" value="Chromosome"/>
</dbReference>
<evidence type="ECO:0000313" key="3">
    <source>
        <dbReference type="EMBL" id="QUY37858.1"/>
    </source>
</evidence>
<dbReference type="InterPro" id="IPR052932">
    <property type="entry name" value="OprB_Porin"/>
</dbReference>
<dbReference type="GO" id="GO:0016020">
    <property type="term" value="C:membrane"/>
    <property type="evidence" value="ECO:0007669"/>
    <property type="project" value="InterPro"/>
</dbReference>
<dbReference type="Gene3D" id="2.40.160.180">
    <property type="entry name" value="Carbohydrate-selective porin OprB"/>
    <property type="match status" value="1"/>
</dbReference>
<protein>
    <submittedName>
        <fullName evidence="3">Carbohydrate porin</fullName>
    </submittedName>
</protein>
<dbReference type="GO" id="GO:0008643">
    <property type="term" value="P:carbohydrate transport"/>
    <property type="evidence" value="ECO:0007669"/>
    <property type="project" value="InterPro"/>
</dbReference>
<reference evidence="3" key="1">
    <citation type="submission" date="2020-07" db="EMBL/GenBank/DDBJ databases">
        <title>Acinetobacter junii strain YR7 chromosome and plasmid pNDM-YR7.</title>
        <authorList>
            <person name="Tang B."/>
        </authorList>
    </citation>
    <scope>NUCLEOTIDE SEQUENCE</scope>
    <source>
        <strain evidence="3">YR7</strain>
    </source>
</reference>
<name>A0AAX1MJU1_ACIJU</name>
<sequence length="450" mass="50893">MKYLPNQTKNKTIFALYVLTVCITPTYIYADEFYSQNRQYLLGDWNGKRNNLSDQGIDFNVSFTNETATNIDGGFNDDSTVRNANQWTFGTTLDLEKLSGWQNTEAKISISKREGRSLSTDRIADPRTGQFSNVQEISGRGPVWRLSQAWIQKGFEDQGLTVKVGRMNMGEDFNSAPCESQNLTLCGAQVGKTVSELWYNWPITVWAANLKYDLNPTSSLSVGVYESNPENTKKSKGFNLSTDGSKGVLIPIEFVWKPKFNGLNGLYRFGAFYSSADAIDVLNDENGQAQLSVEQREVHSGKYNTWFVAQQQLTQHQDNPKRGLSVLLNFNINDKATSEILGSQQIALQYKGMFDARPNDSMSLGVARTEVNKRLRTRQKLENELNQVTDVQDPAYVPIQYDETNVELNYTFNWSPSIMFRPNIQYVHQAGGLKELNDAWVVGLTTRLNF</sequence>
<dbReference type="InterPro" id="IPR038673">
    <property type="entry name" value="OprB_sf"/>
</dbReference>
<dbReference type="Pfam" id="PF04966">
    <property type="entry name" value="OprB"/>
    <property type="match status" value="1"/>
</dbReference>
<dbReference type="InterPro" id="IPR007049">
    <property type="entry name" value="Carb-sel_porin_OprB"/>
</dbReference>
<evidence type="ECO:0000256" key="2">
    <source>
        <dbReference type="RuleBase" id="RU363072"/>
    </source>
</evidence>
<accession>A0AAX1MJU1</accession>
<dbReference type="PANTHER" id="PTHR37944">
    <property type="entry name" value="PORIN B"/>
    <property type="match status" value="1"/>
</dbReference>
<proteinExistence type="inferred from homology"/>
<dbReference type="AlphaFoldDB" id="A0AAX1MJU1"/>